<dbReference type="SUPFAM" id="SSF52540">
    <property type="entry name" value="P-loop containing nucleoside triphosphate hydrolases"/>
    <property type="match status" value="4"/>
</dbReference>
<dbReference type="SUPFAM" id="SSF141259">
    <property type="entry name" value="CarD-like"/>
    <property type="match status" value="1"/>
</dbReference>
<dbReference type="EC" id="3.6.4.-" evidence="13"/>
<evidence type="ECO:0000256" key="9">
    <source>
        <dbReference type="ARBA" id="ARBA00023204"/>
    </source>
</evidence>
<dbReference type="CDD" id="cd17991">
    <property type="entry name" value="DEXHc_TRCF"/>
    <property type="match status" value="1"/>
</dbReference>
<keyword evidence="4 13" id="KW-0227">DNA damage</keyword>
<dbReference type="AlphaFoldDB" id="A0A419F5K6"/>
<dbReference type="SUPFAM" id="SSF143517">
    <property type="entry name" value="TRCF domain-like"/>
    <property type="match status" value="1"/>
</dbReference>
<reference evidence="16 17" key="1">
    <citation type="journal article" date="2017" name="ISME J.">
        <title>Energy and carbon metabolisms in a deep terrestrial subsurface fluid microbial community.</title>
        <authorList>
            <person name="Momper L."/>
            <person name="Jungbluth S.P."/>
            <person name="Lee M.D."/>
            <person name="Amend J.P."/>
        </authorList>
    </citation>
    <scope>NUCLEOTIDE SEQUENCE [LARGE SCALE GENOMIC DNA]</scope>
    <source>
        <strain evidence="16">SURF_17</strain>
    </source>
</reference>
<dbReference type="InterPro" id="IPR037235">
    <property type="entry name" value="TRCF-like_C_D7"/>
</dbReference>
<dbReference type="Gene3D" id="3.90.1150.50">
    <property type="entry name" value="Transcription-repair-coupling factor, D7 domain"/>
    <property type="match status" value="1"/>
</dbReference>
<dbReference type="InterPro" id="IPR001650">
    <property type="entry name" value="Helicase_C-like"/>
</dbReference>
<organism evidence="16 17">
    <name type="scientific">Candidatus Abyssobacteria bacterium SURF_17</name>
    <dbReference type="NCBI Taxonomy" id="2093361"/>
    <lineage>
        <taxon>Bacteria</taxon>
        <taxon>Pseudomonadati</taxon>
        <taxon>Candidatus Hydrogenedentota</taxon>
        <taxon>Candidatus Abyssobacteria</taxon>
    </lineage>
</organism>
<feature type="domain" description="Helicase C-terminal" evidence="15">
    <location>
        <begin position="742"/>
        <end position="904"/>
    </location>
</feature>
<keyword evidence="8 13" id="KW-0238">DNA-binding</keyword>
<proteinExistence type="inferred from homology"/>
<dbReference type="InterPro" id="IPR047112">
    <property type="entry name" value="RecG/Mfd"/>
</dbReference>
<evidence type="ECO:0000313" key="17">
    <source>
        <dbReference type="Proteomes" id="UP000285961"/>
    </source>
</evidence>
<dbReference type="Pfam" id="PF00270">
    <property type="entry name" value="DEAD"/>
    <property type="match status" value="1"/>
</dbReference>
<keyword evidence="9 13" id="KW-0234">DNA repair</keyword>
<keyword evidence="7 13" id="KW-0067">ATP-binding</keyword>
<evidence type="ECO:0000256" key="4">
    <source>
        <dbReference type="ARBA" id="ARBA00022763"/>
    </source>
</evidence>
<keyword evidence="2 13" id="KW-0963">Cytoplasm</keyword>
<dbReference type="PANTHER" id="PTHR47964:SF1">
    <property type="entry name" value="ATP-DEPENDENT DNA HELICASE HOMOLOG RECG, CHLOROPLASTIC"/>
    <property type="match status" value="1"/>
</dbReference>
<dbReference type="Pfam" id="PF03461">
    <property type="entry name" value="TRCF"/>
    <property type="match status" value="1"/>
</dbReference>
<dbReference type="SMART" id="SM00487">
    <property type="entry name" value="DEXDc"/>
    <property type="match status" value="1"/>
</dbReference>
<dbReference type="InterPro" id="IPR041471">
    <property type="entry name" value="UvrB_inter"/>
</dbReference>
<gene>
    <name evidence="13 16" type="primary">mfd</name>
    <name evidence="16" type="ORF">C4532_04285</name>
</gene>
<dbReference type="Pfam" id="PF02559">
    <property type="entry name" value="CarD_TRCF_RID"/>
    <property type="match status" value="1"/>
</dbReference>
<dbReference type="GO" id="GO:0006355">
    <property type="term" value="P:regulation of DNA-templated transcription"/>
    <property type="evidence" value="ECO:0007669"/>
    <property type="project" value="UniProtKB-UniRule"/>
</dbReference>
<dbReference type="GO" id="GO:0003678">
    <property type="term" value="F:DNA helicase activity"/>
    <property type="evidence" value="ECO:0007669"/>
    <property type="project" value="TreeGrafter"/>
</dbReference>
<dbReference type="InterPro" id="IPR014001">
    <property type="entry name" value="Helicase_ATP-bd"/>
</dbReference>
<dbReference type="NCBIfam" id="TIGR00580">
    <property type="entry name" value="mfd"/>
    <property type="match status" value="1"/>
</dbReference>
<dbReference type="SMART" id="SM00982">
    <property type="entry name" value="TRCF"/>
    <property type="match status" value="1"/>
</dbReference>
<evidence type="ECO:0000256" key="1">
    <source>
        <dbReference type="ARBA" id="ARBA00004496"/>
    </source>
</evidence>
<dbReference type="InterPro" id="IPR011545">
    <property type="entry name" value="DEAD/DEAH_box_helicase_dom"/>
</dbReference>
<dbReference type="InterPro" id="IPR005118">
    <property type="entry name" value="TRCF_C"/>
</dbReference>
<dbReference type="PANTHER" id="PTHR47964">
    <property type="entry name" value="ATP-DEPENDENT DNA HELICASE HOMOLOG RECG, CHLOROPLASTIC"/>
    <property type="match status" value="1"/>
</dbReference>
<evidence type="ECO:0000313" key="16">
    <source>
        <dbReference type="EMBL" id="RJP73535.1"/>
    </source>
</evidence>
<evidence type="ECO:0000256" key="11">
    <source>
        <dbReference type="ARBA" id="ARBA00061399"/>
    </source>
</evidence>
<comment type="similarity">
    <text evidence="11 13">In the C-terminal section; belongs to the helicase family. RecG subfamily.</text>
</comment>
<dbReference type="InterPro" id="IPR003711">
    <property type="entry name" value="CarD-like/TRCF_RID"/>
</dbReference>
<sequence length="1109" mass="124951">MLRRLRKLVAFANAAEALRSDMSRAWIHGLSGASGRILAAELADELGCALLLVTPTLETAETALGDLESFLEPGRPFLLPPREYLPPSDVLPADQSVSERLLALRTLLLDDANGSSPVIVAPLRAVLQKLPNPDLLPSTLLQLRVGDTWPLEKLSAALVERGYRRTSMVDARGEFSIRGGIVDIFPMCADDPLRIEFFGDDIESIRVFDVVTQRSFERVEHAVMMPRNRWVDMPGISESGVTILDYLPEHALVAWDEPLVIEGEAGAEHVAPMYDIGRERIASLEELLSNPRVRMLCLSRFDQSSDSFTGFKYFHIDSHSLEPLAGDLQAFLEKLDEWLQKDFQAILICNNEGESRRLMELLQDAGMKPHFSPRYESSHPLLITLGRLRNGFAIEEAGLVVASDQEIFRRYSHRRPRKKFKGGAPIAHFTDLRVGDYVVHVDHGIGIYRGLSYLPEQKSEFLMIEYLGGDKLYVPVNMMNLVQKYIGSDDAPPKLYKLGGTAWFRVQERVRRSIRDMAGELLALYASRQVLPGVTFSPDSHWQTEFEQAFIYRETEDQLSAIEDVKRDMERACPMDRLICGDVGYGKTEVALRAAFKCVTDSRQVAVLVPTTILAQQHYTTFRERLADYPVRVEMLSRFKSHAEQRKIVADLAEGKVDIVIGTHRLIQNDITFKNLGLVVIDEEQRFGVAHKERLKKLRTQVDVLTLTATPIPRTLHMALMGARDMSVINTPPEDRLSVITMVTELNEKLTREAILREMAREGQVFFVHNRVETIKRMAGYIQRLVPEARIEIAHGQMPEHELQSAMERFLERQIDVLVCTTIIESGLDIPNVNTMLINRADNFGLADLYQLRGRVGRYKHRAYAYLLIPGRKALTEVAQKRLKAIEEFSELGSGFKIALRDLEIRGAGNVLGAEQHGDIVAVGFEMYCRLLEEAIAELKGEKKEKLLLPTAEFDVDCFIPDDYVASPAQKLTLYKRVGLATNEEDLGNIEEELKDRYGPVPEETDNLLKIARIRVLGALAGLEFIGKTGKSILFRPAPERGFDSSELANLSGAFGNKLRLETENGFKLLMPLARTMPQQLLDDCLRVVRHLVGLRKKGKRATARLAAR</sequence>
<dbReference type="GO" id="GO:0016787">
    <property type="term" value="F:hydrolase activity"/>
    <property type="evidence" value="ECO:0007669"/>
    <property type="project" value="UniProtKB-KW"/>
</dbReference>
<evidence type="ECO:0000256" key="10">
    <source>
        <dbReference type="ARBA" id="ARBA00061104"/>
    </source>
</evidence>
<evidence type="ECO:0000256" key="3">
    <source>
        <dbReference type="ARBA" id="ARBA00022741"/>
    </source>
</evidence>
<evidence type="ECO:0000256" key="5">
    <source>
        <dbReference type="ARBA" id="ARBA00022801"/>
    </source>
</evidence>
<dbReference type="FunFam" id="3.40.50.300:FF:000546">
    <property type="entry name" value="Transcription-repair-coupling factor"/>
    <property type="match status" value="1"/>
</dbReference>
<dbReference type="GO" id="GO:0005737">
    <property type="term" value="C:cytoplasm"/>
    <property type="evidence" value="ECO:0007669"/>
    <property type="project" value="UniProtKB-SubCell"/>
</dbReference>
<evidence type="ECO:0000256" key="2">
    <source>
        <dbReference type="ARBA" id="ARBA00022490"/>
    </source>
</evidence>
<comment type="subcellular location">
    <subcellularLocation>
        <location evidence="1 13">Cytoplasm</location>
    </subcellularLocation>
</comment>
<feature type="domain" description="Helicase ATP-binding" evidence="14">
    <location>
        <begin position="568"/>
        <end position="729"/>
    </location>
</feature>
<evidence type="ECO:0000256" key="13">
    <source>
        <dbReference type="HAMAP-Rule" id="MF_00969"/>
    </source>
</evidence>
<dbReference type="EMBL" id="QZKI01000026">
    <property type="protein sequence ID" value="RJP73535.1"/>
    <property type="molecule type" value="Genomic_DNA"/>
</dbReference>
<dbReference type="PROSITE" id="PS51192">
    <property type="entry name" value="HELICASE_ATP_BIND_1"/>
    <property type="match status" value="1"/>
</dbReference>
<dbReference type="Gene3D" id="3.40.50.300">
    <property type="entry name" value="P-loop containing nucleotide triphosphate hydrolases"/>
    <property type="match status" value="2"/>
</dbReference>
<keyword evidence="5 13" id="KW-0378">Hydrolase</keyword>
<dbReference type="PROSITE" id="PS51194">
    <property type="entry name" value="HELICASE_CTER"/>
    <property type="match status" value="1"/>
</dbReference>
<evidence type="ECO:0000256" key="6">
    <source>
        <dbReference type="ARBA" id="ARBA00022806"/>
    </source>
</evidence>
<keyword evidence="6" id="KW-0347">Helicase</keyword>
<protein>
    <recommendedName>
        <fullName evidence="12 13">Transcription-repair-coupling factor</fullName>
        <shortName evidence="13">TRCF</shortName>
        <ecNumber evidence="13">3.6.4.-</ecNumber>
    </recommendedName>
</protein>
<dbReference type="Proteomes" id="UP000285961">
    <property type="component" value="Unassembled WGS sequence"/>
</dbReference>
<evidence type="ECO:0000259" key="15">
    <source>
        <dbReference type="PROSITE" id="PS51194"/>
    </source>
</evidence>
<dbReference type="InterPro" id="IPR004576">
    <property type="entry name" value="Mfd"/>
</dbReference>
<dbReference type="Gene3D" id="2.40.10.170">
    <property type="match status" value="1"/>
</dbReference>
<dbReference type="GO" id="GO:0005524">
    <property type="term" value="F:ATP binding"/>
    <property type="evidence" value="ECO:0007669"/>
    <property type="project" value="UniProtKB-UniRule"/>
</dbReference>
<dbReference type="Pfam" id="PF17757">
    <property type="entry name" value="UvrB_inter"/>
    <property type="match status" value="1"/>
</dbReference>
<dbReference type="SMART" id="SM00490">
    <property type="entry name" value="HELICc"/>
    <property type="match status" value="1"/>
</dbReference>
<name>A0A419F5K6_9BACT</name>
<comment type="similarity">
    <text evidence="10 13">In the N-terminal section; belongs to the UvrB family.</text>
</comment>
<evidence type="ECO:0000259" key="14">
    <source>
        <dbReference type="PROSITE" id="PS51192"/>
    </source>
</evidence>
<keyword evidence="3 13" id="KW-0547">Nucleotide-binding</keyword>
<dbReference type="GO" id="GO:0003684">
    <property type="term" value="F:damaged DNA binding"/>
    <property type="evidence" value="ECO:0007669"/>
    <property type="project" value="InterPro"/>
</dbReference>
<comment type="caution">
    <text evidence="16">The sequence shown here is derived from an EMBL/GenBank/DDBJ whole genome shotgun (WGS) entry which is preliminary data.</text>
</comment>
<comment type="function">
    <text evidence="13">Couples transcription and DNA repair by recognizing RNA polymerase (RNAP) stalled at DNA lesions. Mediates ATP-dependent release of RNAP and its truncated transcript from the DNA, and recruitment of nucleotide excision repair machinery to the damaged site.</text>
</comment>
<dbReference type="Gene3D" id="3.30.2060.10">
    <property type="entry name" value="Penicillin-binding protein 1b domain"/>
    <property type="match status" value="1"/>
</dbReference>
<accession>A0A419F5K6</accession>
<dbReference type="SMART" id="SM01058">
    <property type="entry name" value="CarD_TRCF"/>
    <property type="match status" value="1"/>
</dbReference>
<dbReference type="HAMAP" id="MF_00969">
    <property type="entry name" value="TRCF"/>
    <property type="match status" value="1"/>
</dbReference>
<evidence type="ECO:0000256" key="8">
    <source>
        <dbReference type="ARBA" id="ARBA00023125"/>
    </source>
</evidence>
<evidence type="ECO:0000256" key="7">
    <source>
        <dbReference type="ARBA" id="ARBA00022840"/>
    </source>
</evidence>
<evidence type="ECO:0000256" key="12">
    <source>
        <dbReference type="ARBA" id="ARBA00070128"/>
    </source>
</evidence>
<dbReference type="Pfam" id="PF00271">
    <property type="entry name" value="Helicase_C"/>
    <property type="match status" value="1"/>
</dbReference>
<dbReference type="InterPro" id="IPR027417">
    <property type="entry name" value="P-loop_NTPase"/>
</dbReference>
<dbReference type="InterPro" id="IPR036101">
    <property type="entry name" value="CarD-like/TRCF_RID_sf"/>
</dbReference>
<dbReference type="GO" id="GO:0000716">
    <property type="term" value="P:transcription-coupled nucleotide-excision repair, DNA damage recognition"/>
    <property type="evidence" value="ECO:0007669"/>
    <property type="project" value="UniProtKB-UniRule"/>
</dbReference>